<dbReference type="Proteomes" id="UP000694891">
    <property type="component" value="Unplaced"/>
</dbReference>
<dbReference type="AlphaFoldDB" id="A0A9Y4K5H8"/>
<organism evidence="3 4">
    <name type="scientific">Stegastes partitus</name>
    <name type="common">bicolor damselfish</name>
    <dbReference type="NCBI Taxonomy" id="144197"/>
    <lineage>
        <taxon>Eukaryota</taxon>
        <taxon>Metazoa</taxon>
        <taxon>Chordata</taxon>
        <taxon>Craniata</taxon>
        <taxon>Vertebrata</taxon>
        <taxon>Euteleostomi</taxon>
        <taxon>Actinopterygii</taxon>
        <taxon>Neopterygii</taxon>
        <taxon>Teleostei</taxon>
        <taxon>Neoteleostei</taxon>
        <taxon>Acanthomorphata</taxon>
        <taxon>Ovalentaria</taxon>
        <taxon>Pomacentridae</taxon>
        <taxon>Stegastes</taxon>
    </lineage>
</organism>
<feature type="compositionally biased region" description="Low complexity" evidence="1">
    <location>
        <begin position="118"/>
        <end position="130"/>
    </location>
</feature>
<dbReference type="Pfam" id="PF13837">
    <property type="entry name" value="Myb_DNA-bind_4"/>
    <property type="match status" value="1"/>
</dbReference>
<dbReference type="GO" id="GO:0045893">
    <property type="term" value="P:positive regulation of DNA-templated transcription"/>
    <property type="evidence" value="ECO:0007669"/>
    <property type="project" value="TreeGrafter"/>
</dbReference>
<evidence type="ECO:0000313" key="4">
    <source>
        <dbReference type="RefSeq" id="XP_008282936.1"/>
    </source>
</evidence>
<dbReference type="PANTHER" id="PTHR22666:SF3">
    <property type="entry name" value="MYB_SANT-LIKE DNA-BINDING DOMAIN-CONTAINING PROTEIN 1"/>
    <property type="match status" value="1"/>
</dbReference>
<protein>
    <submittedName>
        <fullName evidence="4">Formin-like protein 7</fullName>
    </submittedName>
</protein>
<dbReference type="Gene3D" id="1.10.10.60">
    <property type="entry name" value="Homeodomain-like"/>
    <property type="match status" value="1"/>
</dbReference>
<dbReference type="GeneID" id="103359389"/>
<keyword evidence="3" id="KW-1185">Reference proteome</keyword>
<sequence length="309" mass="35129">MHNWQENEIKELLNIRGSEAIRNQITGTVKDSVVYNRMTKLLAEKGVYRSHMQVISKLKALRKQYTKYHQQKSRCGGDRVDWPFYEQCHRAFANAPVGHPVRRHRSPTSPPPPPPPTTTSTNNNTTTLPPASTPSPPLPPPPQPPPPPTASSEEHPEVVVSLWDEVDDREINKHLGPVEAEDDEEQYSPAEQLHTINTNNVAFKPESGLWSSEAYTIPSKKKKTTVMEQVSTLVSATVAQLREMDAAMQAQEDARLQRLMDHEREMQNNLMSQLIAMHERMSRENHERHLQLVDRILSRFPSQSGPSDH</sequence>
<reference evidence="4" key="1">
    <citation type="submission" date="2025-08" db="UniProtKB">
        <authorList>
            <consortium name="RefSeq"/>
        </authorList>
    </citation>
    <scope>IDENTIFICATION</scope>
</reference>
<gene>
    <name evidence="4" type="primary">LOC103359389</name>
</gene>
<feature type="domain" description="Myb/SANT-like DNA-binding" evidence="2">
    <location>
        <begin position="2"/>
        <end position="89"/>
    </location>
</feature>
<evidence type="ECO:0000256" key="1">
    <source>
        <dbReference type="SAM" id="MobiDB-lite"/>
    </source>
</evidence>
<evidence type="ECO:0000313" key="3">
    <source>
        <dbReference type="Proteomes" id="UP000694891"/>
    </source>
</evidence>
<feature type="compositionally biased region" description="Pro residues" evidence="1">
    <location>
        <begin position="108"/>
        <end position="117"/>
    </location>
</feature>
<accession>A0A9Y4K5H8</accession>
<dbReference type="RefSeq" id="XP_008282936.1">
    <property type="nucleotide sequence ID" value="XM_008284714.1"/>
</dbReference>
<feature type="region of interest" description="Disordered" evidence="1">
    <location>
        <begin position="96"/>
        <end position="156"/>
    </location>
</feature>
<dbReference type="GO" id="GO:0016604">
    <property type="term" value="C:nuclear body"/>
    <property type="evidence" value="ECO:0007669"/>
    <property type="project" value="TreeGrafter"/>
</dbReference>
<name>A0A9Y4K5H8_9TELE</name>
<evidence type="ECO:0000259" key="2">
    <source>
        <dbReference type="Pfam" id="PF13837"/>
    </source>
</evidence>
<proteinExistence type="predicted"/>
<dbReference type="InterPro" id="IPR026095">
    <property type="entry name" value="Myb/SANT-like_DNA-bd_dom_prot"/>
</dbReference>
<feature type="compositionally biased region" description="Pro residues" evidence="1">
    <location>
        <begin position="131"/>
        <end position="149"/>
    </location>
</feature>
<dbReference type="InterPro" id="IPR044822">
    <property type="entry name" value="Myb_DNA-bind_4"/>
</dbReference>
<dbReference type="PANTHER" id="PTHR22666">
    <property type="entry name" value="MYB_SANT-LIKE DNA-BINDING DOMAIN-CONTAINING PROTEIN 1"/>
    <property type="match status" value="1"/>
</dbReference>